<dbReference type="RefSeq" id="WP_192533960.1">
    <property type="nucleotide sequence ID" value="NZ_JACZHT010000002.1"/>
</dbReference>
<evidence type="ECO:0000259" key="2">
    <source>
        <dbReference type="Pfam" id="PF13439"/>
    </source>
</evidence>
<gene>
    <name evidence="3" type="ORF">IHV25_04800</name>
</gene>
<dbReference type="Proteomes" id="UP000631034">
    <property type="component" value="Unassembled WGS sequence"/>
</dbReference>
<dbReference type="AlphaFoldDB" id="A0A8J7CDF2"/>
<name>A0A8J7CDF2_9PROT</name>
<protein>
    <submittedName>
        <fullName evidence="3">Glycosyltransferase</fullName>
    </submittedName>
</protein>
<evidence type="ECO:0000313" key="4">
    <source>
        <dbReference type="Proteomes" id="UP000631034"/>
    </source>
</evidence>
<evidence type="ECO:0000259" key="1">
    <source>
        <dbReference type="Pfam" id="PF00534"/>
    </source>
</evidence>
<feature type="domain" description="Glycosyl transferase family 1" evidence="1">
    <location>
        <begin position="226"/>
        <end position="362"/>
    </location>
</feature>
<comment type="caution">
    <text evidence="3">The sequence shown here is derived from an EMBL/GenBank/DDBJ whole genome shotgun (WGS) entry which is preliminary data.</text>
</comment>
<dbReference type="Pfam" id="PF00534">
    <property type="entry name" value="Glycos_transf_1"/>
    <property type="match status" value="1"/>
</dbReference>
<dbReference type="InterPro" id="IPR028098">
    <property type="entry name" value="Glyco_trans_4-like_N"/>
</dbReference>
<reference evidence="3" key="1">
    <citation type="submission" date="2020-10" db="EMBL/GenBank/DDBJ databases">
        <title>Genome sequence of the unusual species of purple photosynthetic bacteria, Phaeovibrio sulfidiphilus DSM 23193, type strain.</title>
        <authorList>
            <person name="Kyndt J.A."/>
            <person name="Meyer T.E."/>
        </authorList>
    </citation>
    <scope>NUCLEOTIDE SEQUENCE</scope>
    <source>
        <strain evidence="3">DSM 23193</strain>
    </source>
</reference>
<dbReference type="SUPFAM" id="SSF53756">
    <property type="entry name" value="UDP-Glycosyltransferase/glycogen phosphorylase"/>
    <property type="match status" value="1"/>
</dbReference>
<dbReference type="Gene3D" id="3.40.50.2000">
    <property type="entry name" value="Glycogen Phosphorylase B"/>
    <property type="match status" value="2"/>
</dbReference>
<accession>A0A8J7CDF2</accession>
<dbReference type="GO" id="GO:0016757">
    <property type="term" value="F:glycosyltransferase activity"/>
    <property type="evidence" value="ECO:0007669"/>
    <property type="project" value="InterPro"/>
</dbReference>
<feature type="domain" description="Glycosyltransferase subfamily 4-like N-terminal" evidence="2">
    <location>
        <begin position="22"/>
        <end position="199"/>
    </location>
</feature>
<dbReference type="InterPro" id="IPR001296">
    <property type="entry name" value="Glyco_trans_1"/>
</dbReference>
<proteinExistence type="predicted"/>
<evidence type="ECO:0000313" key="3">
    <source>
        <dbReference type="EMBL" id="MBE1236964.1"/>
    </source>
</evidence>
<dbReference type="EMBL" id="JACZHT010000002">
    <property type="protein sequence ID" value="MBE1236964.1"/>
    <property type="molecule type" value="Genomic_DNA"/>
</dbReference>
<organism evidence="3 4">
    <name type="scientific">Phaeovibrio sulfidiphilus</name>
    <dbReference type="NCBI Taxonomy" id="1220600"/>
    <lineage>
        <taxon>Bacteria</taxon>
        <taxon>Pseudomonadati</taxon>
        <taxon>Pseudomonadota</taxon>
        <taxon>Alphaproteobacteria</taxon>
        <taxon>Rhodospirillales</taxon>
        <taxon>Rhodospirillaceae</taxon>
        <taxon>Phaeovibrio</taxon>
    </lineage>
</organism>
<keyword evidence="4" id="KW-1185">Reference proteome</keyword>
<sequence length="407" mass="46054">MRDRMRILIANRNFDRKGVVCGGEMSVRALGRSLRDMGHEIGILSVDDHTATRLHEPTGFMDFRVKTRNLYLDGDHPAAQRLLFHINDRFRHLMDDDYVRVLETFRPDVVNTNTLASLSLGVWRAAFRLGIPVVHTANDYYPVCTRSGMIRKDGTNCANVCRLCRIFARNRSLPLSRKVSHAIYVSEYMKSVIHDREGLFPDCAQSVVSRSYAPPDGLPARKGLLEPDRLNIGFIARLSPEKGLESLLGTLREFFPRSWRLHVAGNGNPDYVAHLKALARDLPVEFLGQQKPEDLYARVDVTVANALWNEPSGRTVMESILNGAVPIVTNRGGLFETAGNGAWGFCFEPERPRDLIQILNHIRQTPSVLDEKRLETPKARQLFDPTRIAERTLSAFEDAIQNNRSRV</sequence>
<dbReference type="PANTHER" id="PTHR45947">
    <property type="entry name" value="SULFOQUINOVOSYL TRANSFERASE SQD2"/>
    <property type="match status" value="1"/>
</dbReference>
<dbReference type="Pfam" id="PF13439">
    <property type="entry name" value="Glyco_transf_4"/>
    <property type="match status" value="1"/>
</dbReference>
<dbReference type="InterPro" id="IPR050194">
    <property type="entry name" value="Glycosyltransferase_grp1"/>
</dbReference>
<dbReference type="PANTHER" id="PTHR45947:SF13">
    <property type="entry name" value="TRANSFERASE"/>
    <property type="match status" value="1"/>
</dbReference>